<organism evidence="1 2">
    <name type="scientific">Populus alba x Populus x berolinensis</name>
    <dbReference type="NCBI Taxonomy" id="444605"/>
    <lineage>
        <taxon>Eukaryota</taxon>
        <taxon>Viridiplantae</taxon>
        <taxon>Streptophyta</taxon>
        <taxon>Embryophyta</taxon>
        <taxon>Tracheophyta</taxon>
        <taxon>Spermatophyta</taxon>
        <taxon>Magnoliopsida</taxon>
        <taxon>eudicotyledons</taxon>
        <taxon>Gunneridae</taxon>
        <taxon>Pentapetalae</taxon>
        <taxon>rosids</taxon>
        <taxon>fabids</taxon>
        <taxon>Malpighiales</taxon>
        <taxon>Salicaceae</taxon>
        <taxon>Saliceae</taxon>
        <taxon>Populus</taxon>
    </lineage>
</organism>
<reference evidence="1" key="1">
    <citation type="journal article" date="2023" name="Mol. Ecol. Resour.">
        <title>Chromosome-level genome assembly of a triploid poplar Populus alba 'Berolinensis'.</title>
        <authorList>
            <person name="Chen S."/>
            <person name="Yu Y."/>
            <person name="Wang X."/>
            <person name="Wang S."/>
            <person name="Zhang T."/>
            <person name="Zhou Y."/>
            <person name="He R."/>
            <person name="Meng N."/>
            <person name="Wang Y."/>
            <person name="Liu W."/>
            <person name="Liu Z."/>
            <person name="Liu J."/>
            <person name="Guo Q."/>
            <person name="Huang H."/>
            <person name="Sederoff R.R."/>
            <person name="Wang G."/>
            <person name="Qu G."/>
            <person name="Chen S."/>
        </authorList>
    </citation>
    <scope>NUCLEOTIDE SEQUENCE</scope>
    <source>
        <strain evidence="1">SC-2020</strain>
    </source>
</reference>
<keyword evidence="2" id="KW-1185">Reference proteome</keyword>
<sequence length="60" mass="6957">MTIFANPRQFKISDWFLNKQKDYTDEKYSQEPPWPEALLGSYCQGSAHRLPAAAVERLLV</sequence>
<name>A0AAD6RCD7_9ROSI</name>
<dbReference type="EMBL" id="JAQIZT010000002">
    <property type="protein sequence ID" value="KAJ7006375.1"/>
    <property type="molecule type" value="Genomic_DNA"/>
</dbReference>
<dbReference type="Proteomes" id="UP001164929">
    <property type="component" value="Chromosome 2"/>
</dbReference>
<proteinExistence type="predicted"/>
<comment type="caution">
    <text evidence="1">The sequence shown here is derived from an EMBL/GenBank/DDBJ whole genome shotgun (WGS) entry which is preliminary data.</text>
</comment>
<gene>
    <name evidence="1" type="ORF">NC653_005658</name>
</gene>
<evidence type="ECO:0000313" key="1">
    <source>
        <dbReference type="EMBL" id="KAJ7006375.1"/>
    </source>
</evidence>
<evidence type="ECO:0000313" key="2">
    <source>
        <dbReference type="Proteomes" id="UP001164929"/>
    </source>
</evidence>
<protein>
    <submittedName>
        <fullName evidence="1">Uncharacterized protein</fullName>
    </submittedName>
</protein>
<dbReference type="AlphaFoldDB" id="A0AAD6RCD7"/>
<accession>A0AAD6RCD7</accession>